<dbReference type="Proteomes" id="UP000235897">
    <property type="component" value="Unassembled WGS sequence"/>
</dbReference>
<proteinExistence type="predicted"/>
<protein>
    <submittedName>
        <fullName evidence="1">Uncharacterized protein</fullName>
    </submittedName>
</protein>
<dbReference type="EMBL" id="POUW01000004">
    <property type="protein sequence ID" value="PNG05243.1"/>
    <property type="molecule type" value="Genomic_DNA"/>
</dbReference>
<dbReference type="AlphaFoldDB" id="A0A2N8SRZ0"/>
<organism evidence="1 2">
    <name type="scientific">Stutzerimonas stutzeri</name>
    <name type="common">Pseudomonas stutzeri</name>
    <dbReference type="NCBI Taxonomy" id="316"/>
    <lineage>
        <taxon>Bacteria</taxon>
        <taxon>Pseudomonadati</taxon>
        <taxon>Pseudomonadota</taxon>
        <taxon>Gammaproteobacteria</taxon>
        <taxon>Pseudomonadales</taxon>
        <taxon>Pseudomonadaceae</taxon>
        <taxon>Stutzerimonas</taxon>
    </lineage>
</organism>
<evidence type="ECO:0000313" key="2">
    <source>
        <dbReference type="Proteomes" id="UP000235897"/>
    </source>
</evidence>
<reference evidence="1 2" key="1">
    <citation type="submission" date="2018-01" db="EMBL/GenBank/DDBJ databases">
        <title>Denitrification phenotypes of diverse strains of Pseudomonas stutzeri.</title>
        <authorList>
            <person name="Milligan D.A."/>
            <person name="Bergaust L."/>
            <person name="Bakken L.R."/>
            <person name="Frostegard A."/>
        </authorList>
    </citation>
    <scope>NUCLEOTIDE SEQUENCE [LARGE SCALE GENOMIC DNA]</scope>
    <source>
        <strain evidence="1 2">28a3</strain>
    </source>
</reference>
<accession>A0A2N8SRZ0</accession>
<comment type="caution">
    <text evidence="1">The sequence shown here is derived from an EMBL/GenBank/DDBJ whole genome shotgun (WGS) entry which is preliminary data.</text>
</comment>
<name>A0A2N8SRZ0_STUST</name>
<sequence length="87" mass="10384">MVTVFLWIDRCRPHFNLITSDRKPVLKLSFERVLTVNTLCMELQVIHRPNRCQVIHRFMDRPYAGFSTRLRQALPEESEPQAEDEKE</sequence>
<gene>
    <name evidence="1" type="ORF">CXL00_10960</name>
</gene>
<evidence type="ECO:0000313" key="1">
    <source>
        <dbReference type="EMBL" id="PNG05243.1"/>
    </source>
</evidence>